<keyword evidence="4" id="KW-1185">Reference proteome</keyword>
<dbReference type="EMBL" id="FZNX01000001">
    <property type="protein sequence ID" value="SNR39040.1"/>
    <property type="molecule type" value="Genomic_DNA"/>
</dbReference>
<keyword evidence="1" id="KW-0472">Membrane</keyword>
<feature type="domain" description="Phosphatidic acid phosphatase type 2/haloperoxidase" evidence="2">
    <location>
        <begin position="60"/>
        <end position="177"/>
    </location>
</feature>
<reference evidence="4" key="1">
    <citation type="submission" date="2017-06" db="EMBL/GenBank/DDBJ databases">
        <authorList>
            <person name="Varghese N."/>
            <person name="Submissions S."/>
        </authorList>
    </citation>
    <scope>NUCLEOTIDE SEQUENCE [LARGE SCALE GENOMIC DNA]</scope>
    <source>
        <strain evidence="4">DSM 27993</strain>
    </source>
</reference>
<dbReference type="PANTHER" id="PTHR14969:SF13">
    <property type="entry name" value="AT30094P"/>
    <property type="match status" value="1"/>
</dbReference>
<dbReference type="PANTHER" id="PTHR14969">
    <property type="entry name" value="SPHINGOSINE-1-PHOSPHATE PHOSPHOHYDROLASE"/>
    <property type="match status" value="1"/>
</dbReference>
<dbReference type="OrthoDB" id="9789113at2"/>
<dbReference type="SUPFAM" id="SSF48317">
    <property type="entry name" value="Acid phosphatase/Vanadium-dependent haloperoxidase"/>
    <property type="match status" value="1"/>
</dbReference>
<organism evidence="3 4">
    <name type="scientific">Lutibacter flavus</name>
    <dbReference type="NCBI Taxonomy" id="691689"/>
    <lineage>
        <taxon>Bacteria</taxon>
        <taxon>Pseudomonadati</taxon>
        <taxon>Bacteroidota</taxon>
        <taxon>Flavobacteriia</taxon>
        <taxon>Flavobacteriales</taxon>
        <taxon>Flavobacteriaceae</taxon>
        <taxon>Lutibacter</taxon>
    </lineage>
</organism>
<feature type="transmembrane region" description="Helical" evidence="1">
    <location>
        <begin position="136"/>
        <end position="156"/>
    </location>
</feature>
<feature type="transmembrane region" description="Helical" evidence="1">
    <location>
        <begin position="26"/>
        <end position="47"/>
    </location>
</feature>
<dbReference type="InterPro" id="IPR036938">
    <property type="entry name" value="PAP2/HPO_sf"/>
</dbReference>
<dbReference type="Gene3D" id="1.20.144.10">
    <property type="entry name" value="Phosphatidic acid phosphatase type 2/haloperoxidase"/>
    <property type="match status" value="1"/>
</dbReference>
<keyword evidence="1" id="KW-1133">Transmembrane helix</keyword>
<evidence type="ECO:0000259" key="2">
    <source>
        <dbReference type="SMART" id="SM00014"/>
    </source>
</evidence>
<feature type="transmembrane region" description="Helical" evidence="1">
    <location>
        <begin position="162"/>
        <end position="180"/>
    </location>
</feature>
<feature type="transmembrane region" description="Helical" evidence="1">
    <location>
        <begin position="107"/>
        <end position="129"/>
    </location>
</feature>
<evidence type="ECO:0000313" key="3">
    <source>
        <dbReference type="EMBL" id="SNR39040.1"/>
    </source>
</evidence>
<sequence>MIDLLIDKDVELLIYLNNLGSEQWDGFWLVLTNKFSAIPLYLLLLYFTFKKFGFIKTIIVVLFVIVLISISDQTSNLFKYGFKRLRPCHDENILNLVRLVKERCGGLYSYFSAHASNSMAIAIFFSFLLKRSYKILPFFLIFWALLIAYSRVYIGVHFPLDVLTGVIIGGFYGILFYKLFKVFLKKFGTT</sequence>
<dbReference type="SMART" id="SM00014">
    <property type="entry name" value="acidPPc"/>
    <property type="match status" value="1"/>
</dbReference>
<dbReference type="RefSeq" id="WP_089377446.1">
    <property type="nucleotide sequence ID" value="NZ_FZNX01000001.1"/>
</dbReference>
<evidence type="ECO:0000313" key="4">
    <source>
        <dbReference type="Proteomes" id="UP000198412"/>
    </source>
</evidence>
<dbReference type="Pfam" id="PF01569">
    <property type="entry name" value="PAP2"/>
    <property type="match status" value="1"/>
</dbReference>
<evidence type="ECO:0000256" key="1">
    <source>
        <dbReference type="SAM" id="Phobius"/>
    </source>
</evidence>
<name>A0A238VXL3_9FLAO</name>
<gene>
    <name evidence="3" type="ORF">SAMN04488111_1165</name>
</gene>
<feature type="transmembrane region" description="Helical" evidence="1">
    <location>
        <begin position="54"/>
        <end position="71"/>
    </location>
</feature>
<accession>A0A238VXL3</accession>
<dbReference type="Proteomes" id="UP000198412">
    <property type="component" value="Unassembled WGS sequence"/>
</dbReference>
<dbReference type="AlphaFoldDB" id="A0A238VXL3"/>
<proteinExistence type="predicted"/>
<protein>
    <submittedName>
        <fullName evidence="3">Undecaprenyl-diphosphatase</fullName>
    </submittedName>
</protein>
<dbReference type="InterPro" id="IPR000326">
    <property type="entry name" value="PAP2/HPO"/>
</dbReference>
<keyword evidence="1" id="KW-0812">Transmembrane</keyword>